<feature type="repeat" description="ANK" evidence="8">
    <location>
        <begin position="157"/>
        <end position="189"/>
    </location>
</feature>
<comment type="caution">
    <text evidence="10">The sequence shown here is derived from an EMBL/GenBank/DDBJ whole genome shotgun (WGS) entry which is preliminary data.</text>
</comment>
<sequence length="921" mass="105955">MPAQVFIISPKLPRFEASISKEHFPGKNNSHSEPNTPFGHQTTFSNDYKFSSDNKLSKIKRNSFMRINPPKPIADSSFDWDDDDQNLGHHITLIQRQRQKFKEALARIENNKLQNPTLSSIVSAPIVEITAGLVASAMNDYTITPKRDESTDLEVIQGQTLLHLAAKLGHEEIMRMLISETSHANTLLNIRGQTPLLCAIEAESTSTATLLMEHDPLSLTCKDNIGSSVFHYAAEQCNYIVLCRAISLLKRLSSSTTRLIALQRLIERNVNGKTPFVIAIEKGSLKCIKYILSSKWLHRNVDIGDFINADSLKTTIDKDQTEIASFFVSNTRRFAAIIQIKINANGHIYNVLEYSIALKKSDFVRIFISVRIPNEERELYRSYKYFLKHYNVAYSGSSYDQTPIQRMLTMPEMVPLVPLLLEQFISEDAVDLSVIDDCLRVRPAVNRCIFGRTKRFSTSDWLKQHPLSLIAEANYAPVYDHDVVKLCVDLKFQLFGNFLYFLILCSQIIYVFIYTGVALASPTPSQSYYDTSNYTCKQLCQSLTSDPINPLPENFLLRVLRFLLLICSCMVLLKEFFQLILQREKYFRDVFVKFLELQTYICSILFSTDLNYCTQYTGLRCKWQWECGALGIASVWTLLLFTFMNSLKIGKYGLLFVSVFLTFLKFCLIYVFIWIGYIIAFYMLFTQKKPQFTSIFYAIPKTLAMLTGEYDFDDLFFPHGKVLQGSEAAMVLYSIFVFTMNIVIMNIMVGLAVSDVKCFRLNAKREHLRSRIETCLGLQAKFGLLCETCSRLVLALSKHSYFLHFQISGLSKYHLWKLELRKSRVDLPQSMNENRSIISRGGKHHSTREHVTCEIGYYRQHLDRGGELLLQEDENTRLSHKVDELRDVFEKGNTRIHHELRKLTISLQTDFDEIKKKLLES</sequence>
<proteinExistence type="predicted"/>
<evidence type="ECO:0000256" key="6">
    <source>
        <dbReference type="ARBA" id="ARBA00023180"/>
    </source>
</evidence>
<name>A0A815G0Z9_9BILA</name>
<dbReference type="AlphaFoldDB" id="A0A815G0Z9"/>
<keyword evidence="9" id="KW-0472">Membrane</keyword>
<evidence type="ECO:0000256" key="8">
    <source>
        <dbReference type="PROSITE-ProRule" id="PRU00023"/>
    </source>
</evidence>
<evidence type="ECO:0000313" key="10">
    <source>
        <dbReference type="EMBL" id="CAF1332547.1"/>
    </source>
</evidence>
<organism evidence="10 11">
    <name type="scientific">Rotaria sordida</name>
    <dbReference type="NCBI Taxonomy" id="392033"/>
    <lineage>
        <taxon>Eukaryota</taxon>
        <taxon>Metazoa</taxon>
        <taxon>Spiralia</taxon>
        <taxon>Gnathifera</taxon>
        <taxon>Rotifera</taxon>
        <taxon>Eurotatoria</taxon>
        <taxon>Bdelloidea</taxon>
        <taxon>Philodinida</taxon>
        <taxon>Philodinidae</taxon>
        <taxon>Rotaria</taxon>
    </lineage>
</organism>
<evidence type="ECO:0000256" key="9">
    <source>
        <dbReference type="SAM" id="Phobius"/>
    </source>
</evidence>
<dbReference type="PROSITE" id="PS50088">
    <property type="entry name" value="ANK_REPEAT"/>
    <property type="match status" value="1"/>
</dbReference>
<keyword evidence="3" id="KW-0677">Repeat</keyword>
<dbReference type="SMART" id="SM00248">
    <property type="entry name" value="ANK"/>
    <property type="match status" value="4"/>
</dbReference>
<evidence type="ECO:0000256" key="3">
    <source>
        <dbReference type="ARBA" id="ARBA00022737"/>
    </source>
</evidence>
<protein>
    <submittedName>
        <fullName evidence="10">Uncharacterized protein</fullName>
    </submittedName>
</protein>
<evidence type="ECO:0000256" key="4">
    <source>
        <dbReference type="ARBA" id="ARBA00023043"/>
    </source>
</evidence>
<dbReference type="PANTHER" id="PTHR47143:SF1">
    <property type="entry name" value="ION_TRANS DOMAIN-CONTAINING PROTEIN"/>
    <property type="match status" value="1"/>
</dbReference>
<evidence type="ECO:0000256" key="7">
    <source>
        <dbReference type="ARBA" id="ARBA00023303"/>
    </source>
</evidence>
<feature type="transmembrane region" description="Helical" evidence="9">
    <location>
        <begin position="498"/>
        <end position="520"/>
    </location>
</feature>
<feature type="transmembrane region" description="Helical" evidence="9">
    <location>
        <begin position="652"/>
        <end position="685"/>
    </location>
</feature>
<dbReference type="InterPro" id="IPR002110">
    <property type="entry name" value="Ankyrin_rpt"/>
</dbReference>
<dbReference type="Gene3D" id="1.25.40.20">
    <property type="entry name" value="Ankyrin repeat-containing domain"/>
    <property type="match status" value="1"/>
</dbReference>
<keyword evidence="9" id="KW-0812">Transmembrane</keyword>
<feature type="transmembrane region" description="Helical" evidence="9">
    <location>
        <begin position="730"/>
        <end position="753"/>
    </location>
</feature>
<evidence type="ECO:0000313" key="11">
    <source>
        <dbReference type="Proteomes" id="UP000663889"/>
    </source>
</evidence>
<gene>
    <name evidence="10" type="ORF">SEV965_LOCUS27905</name>
</gene>
<dbReference type="PROSITE" id="PS50297">
    <property type="entry name" value="ANK_REP_REGION"/>
    <property type="match status" value="1"/>
</dbReference>
<keyword evidence="9" id="KW-1133">Transmembrane helix</keyword>
<evidence type="ECO:0000256" key="2">
    <source>
        <dbReference type="ARBA" id="ARBA00022606"/>
    </source>
</evidence>
<dbReference type="EMBL" id="CAJNOU010002573">
    <property type="protein sequence ID" value="CAF1332547.1"/>
    <property type="molecule type" value="Genomic_DNA"/>
</dbReference>
<keyword evidence="7" id="KW-0407">Ion channel</keyword>
<dbReference type="Proteomes" id="UP000663889">
    <property type="component" value="Unassembled WGS sequence"/>
</dbReference>
<accession>A0A815G0Z9</accession>
<keyword evidence="2" id="KW-0716">Sensory transduction</keyword>
<dbReference type="GO" id="GO:1902495">
    <property type="term" value="C:transmembrane transporter complex"/>
    <property type="evidence" value="ECO:0007669"/>
    <property type="project" value="TreeGrafter"/>
</dbReference>
<keyword evidence="1" id="KW-0813">Transport</keyword>
<dbReference type="InterPro" id="IPR036770">
    <property type="entry name" value="Ankyrin_rpt-contain_sf"/>
</dbReference>
<dbReference type="GO" id="GO:0005216">
    <property type="term" value="F:monoatomic ion channel activity"/>
    <property type="evidence" value="ECO:0007669"/>
    <property type="project" value="InterPro"/>
</dbReference>
<evidence type="ECO:0000256" key="5">
    <source>
        <dbReference type="ARBA" id="ARBA00023065"/>
    </source>
</evidence>
<dbReference type="InterPro" id="IPR052076">
    <property type="entry name" value="TRP_cation_channel"/>
</dbReference>
<dbReference type="PANTHER" id="PTHR47143">
    <property type="entry name" value="TRANSIENT RECEPTOR POTENTIAL CATION CHANNEL PROTEIN PAINLESS"/>
    <property type="match status" value="1"/>
</dbReference>
<dbReference type="SUPFAM" id="SSF48403">
    <property type="entry name" value="Ankyrin repeat"/>
    <property type="match status" value="1"/>
</dbReference>
<keyword evidence="6" id="KW-0325">Glycoprotein</keyword>
<keyword evidence="5" id="KW-0406">Ion transport</keyword>
<reference evidence="10" key="1">
    <citation type="submission" date="2021-02" db="EMBL/GenBank/DDBJ databases">
        <authorList>
            <person name="Nowell W R."/>
        </authorList>
    </citation>
    <scope>NUCLEOTIDE SEQUENCE</scope>
</reference>
<keyword evidence="4 8" id="KW-0040">ANK repeat</keyword>
<dbReference type="Pfam" id="PF12796">
    <property type="entry name" value="Ank_2"/>
    <property type="match status" value="1"/>
</dbReference>
<evidence type="ECO:0000256" key="1">
    <source>
        <dbReference type="ARBA" id="ARBA00022448"/>
    </source>
</evidence>
<feature type="transmembrane region" description="Helical" evidence="9">
    <location>
        <begin position="627"/>
        <end position="646"/>
    </location>
</feature>